<sequence length="716" mass="81118">MYVMGMGLLKVNTWKEARSEAHYLVEDLTSSSLLQRLENRDVVKMHDIVRDVAIYIGQNFNMSTLYYGYSTSCKGIDEDKCGSYRGIFVDSSFTKYMNEIEELETNELIFPVDEASKLKEVALFQSLGNIENEFLPMEMSEVLYSIEKLKITGCLQLVQVFGNDSYIQRCASLKNMNQMTATRFSKLVDLQAYSLPLSTNGRWIIDATTGRRVKLMCVNWAGHMQGMLVEGLHRRPLDDIAALVAKLRFNCVRLTYSIHMFTRHANVTVKQSFENFDMKDALVGIAQNNPSILNLTLVEAYGAVVDSLAAHGIMVVSDNHISQPRWCCDNDDGNGFFGDRYFDPQEWFQGISLAAQSLKSKAQVVAMSLRNEPRGPNQNVEKWFQYMSQGAKLIHQINPNALVVVSGLSYDTDLSFLRNRSMGFNLDNKLVFEAHLYSFTNNMRDFWMSKPLNTFCASINQGFEDRAGFLVRGQNPIPLFVSEFGIDQTGTNEGQNRFLSCFFSYLTENDFDWGLWALQGSYYYKVGVKNAEENFGVLDSNFTKAKNSKLFLQRFQLMQTKLQESQRLLFYTDPSSNFTTSFIMYHPLSGGCMRMNKKYQLGISSCKTSNRWSHEQDGAPIKLAGSILCLKAIGVGLPPILSQDCSSQQSIWKYGSNAKLQLATVDEQGQALCLQRASHSHQIVTNKCLCSNDSQCQEDPQSQWFTLVPSNLRLIA</sequence>
<proteinExistence type="inferred from homology"/>
<comment type="similarity">
    <text evidence="1">Belongs to the glycosyl hydrolase 5 (cellulase A) family.</text>
</comment>
<feature type="domain" description="Glycoside hydrolase family 5" evidence="4">
    <location>
        <begin position="236"/>
        <end position="519"/>
    </location>
</feature>
<keyword evidence="5" id="KW-1185">Reference proteome</keyword>
<evidence type="ECO:0000256" key="1">
    <source>
        <dbReference type="ARBA" id="ARBA00005641"/>
    </source>
</evidence>
<dbReference type="Gene3D" id="3.20.20.80">
    <property type="entry name" value="Glycosidases"/>
    <property type="match status" value="1"/>
</dbReference>
<dbReference type="RefSeq" id="XP_050935069.1">
    <property type="nucleotide sequence ID" value="XM_051079112.1"/>
</dbReference>
<reference evidence="6" key="1">
    <citation type="submission" date="2025-08" db="UniProtKB">
        <authorList>
            <consortium name="RefSeq"/>
        </authorList>
    </citation>
    <scope>IDENTIFICATION</scope>
    <source>
        <tissue evidence="6">Stem</tissue>
    </source>
</reference>
<dbReference type="InterPro" id="IPR017853">
    <property type="entry name" value="GH"/>
</dbReference>
<dbReference type="GeneID" id="103498458"/>
<keyword evidence="3" id="KW-0326">Glycosidase</keyword>
<accession>A0ABM3KBB2</accession>
<protein>
    <submittedName>
        <fullName evidence="6">Glycosyl hydrolase 5 family protein-like</fullName>
    </submittedName>
</protein>
<evidence type="ECO:0000313" key="6">
    <source>
        <dbReference type="RefSeq" id="XP_050935069.1"/>
    </source>
</evidence>
<keyword evidence="2" id="KW-0378">Hydrolase</keyword>
<dbReference type="Proteomes" id="UP001652600">
    <property type="component" value="Chromosome 11"/>
</dbReference>
<dbReference type="InterPro" id="IPR001547">
    <property type="entry name" value="Glyco_hydro_5"/>
</dbReference>
<dbReference type="PANTHER" id="PTHR31263:SF0">
    <property type="entry name" value="CELLULASE FAMILY PROTEIN (AFU_ORTHOLOGUE AFUA_5G14560)"/>
    <property type="match status" value="1"/>
</dbReference>
<dbReference type="Pfam" id="PF00150">
    <property type="entry name" value="Cellulase"/>
    <property type="match status" value="1"/>
</dbReference>
<gene>
    <name evidence="6" type="primary">LOC103498458</name>
</gene>
<evidence type="ECO:0000256" key="3">
    <source>
        <dbReference type="ARBA" id="ARBA00023295"/>
    </source>
</evidence>
<evidence type="ECO:0000259" key="4">
    <source>
        <dbReference type="Pfam" id="PF00150"/>
    </source>
</evidence>
<evidence type="ECO:0000256" key="2">
    <source>
        <dbReference type="ARBA" id="ARBA00022801"/>
    </source>
</evidence>
<evidence type="ECO:0000313" key="5">
    <source>
        <dbReference type="Proteomes" id="UP001652600"/>
    </source>
</evidence>
<name>A0ABM3KBB2_CUCME</name>
<dbReference type="PANTHER" id="PTHR31263">
    <property type="entry name" value="CELLULASE FAMILY PROTEIN (AFU_ORTHOLOGUE AFUA_5G14560)"/>
    <property type="match status" value="1"/>
</dbReference>
<organism evidence="5 6">
    <name type="scientific">Cucumis melo</name>
    <name type="common">Muskmelon</name>
    <dbReference type="NCBI Taxonomy" id="3656"/>
    <lineage>
        <taxon>Eukaryota</taxon>
        <taxon>Viridiplantae</taxon>
        <taxon>Streptophyta</taxon>
        <taxon>Embryophyta</taxon>
        <taxon>Tracheophyta</taxon>
        <taxon>Spermatophyta</taxon>
        <taxon>Magnoliopsida</taxon>
        <taxon>eudicotyledons</taxon>
        <taxon>Gunneridae</taxon>
        <taxon>Pentapetalae</taxon>
        <taxon>rosids</taxon>
        <taxon>fabids</taxon>
        <taxon>Cucurbitales</taxon>
        <taxon>Cucurbitaceae</taxon>
        <taxon>Benincaseae</taxon>
        <taxon>Cucumis</taxon>
    </lineage>
</organism>
<dbReference type="SUPFAM" id="SSF51445">
    <property type="entry name" value="(Trans)glycosidases"/>
    <property type="match status" value="1"/>
</dbReference>